<evidence type="ECO:0000256" key="1">
    <source>
        <dbReference type="SAM" id="MobiDB-lite"/>
    </source>
</evidence>
<proteinExistence type="predicted"/>
<gene>
    <name evidence="2" type="ORF">MQN93_42225</name>
</gene>
<name>A0ABS9XW82_9ACTN</name>
<reference evidence="2" key="1">
    <citation type="submission" date="2022-03" db="EMBL/GenBank/DDBJ databases">
        <title>Streptomyces 7R015 and 7R016 isolated from Barleria lupulina in Thailand.</title>
        <authorList>
            <person name="Kanchanasin P."/>
            <person name="Phongsopitanun W."/>
            <person name="Tanasupawat S."/>
        </authorList>
    </citation>
    <scope>NUCLEOTIDE SEQUENCE</scope>
    <source>
        <strain evidence="2">7R016</strain>
    </source>
</reference>
<feature type="region of interest" description="Disordered" evidence="1">
    <location>
        <begin position="1"/>
        <end position="29"/>
    </location>
</feature>
<protein>
    <submittedName>
        <fullName evidence="2">Uncharacterized protein</fullName>
    </submittedName>
</protein>
<dbReference type="RefSeq" id="WP_242713680.1">
    <property type="nucleotide sequence ID" value="NZ_JALDAX010000032.1"/>
</dbReference>
<sequence>MIQSNRTRRATLRQRRQQTNAQSRIRKNGRASLATHAIAAGLTPSQARSVAGSLRKAAAKLGIDGQACTVFKAGRARHGYRYTRSQVAILAATYKPRKPAYKVAAARLALAA</sequence>
<keyword evidence="3" id="KW-1185">Reference proteome</keyword>
<evidence type="ECO:0000313" key="3">
    <source>
        <dbReference type="Proteomes" id="UP001165270"/>
    </source>
</evidence>
<evidence type="ECO:0000313" key="2">
    <source>
        <dbReference type="EMBL" id="MCI3246329.1"/>
    </source>
</evidence>
<feature type="compositionally biased region" description="Basic residues" evidence="1">
    <location>
        <begin position="1"/>
        <end position="16"/>
    </location>
</feature>
<dbReference type="EMBL" id="JALDAX010000032">
    <property type="protein sequence ID" value="MCI3246329.1"/>
    <property type="molecule type" value="Genomic_DNA"/>
</dbReference>
<accession>A0ABS9XW82</accession>
<dbReference type="Proteomes" id="UP001165270">
    <property type="component" value="Unassembled WGS sequence"/>
</dbReference>
<organism evidence="2 3">
    <name type="scientific">Streptomyces spinosisporus</name>
    <dbReference type="NCBI Taxonomy" id="2927582"/>
    <lineage>
        <taxon>Bacteria</taxon>
        <taxon>Bacillati</taxon>
        <taxon>Actinomycetota</taxon>
        <taxon>Actinomycetes</taxon>
        <taxon>Kitasatosporales</taxon>
        <taxon>Streptomycetaceae</taxon>
        <taxon>Streptomyces</taxon>
    </lineage>
</organism>
<comment type="caution">
    <text evidence="2">The sequence shown here is derived from an EMBL/GenBank/DDBJ whole genome shotgun (WGS) entry which is preliminary data.</text>
</comment>